<evidence type="ECO:0008006" key="4">
    <source>
        <dbReference type="Google" id="ProtNLM"/>
    </source>
</evidence>
<evidence type="ECO:0000313" key="3">
    <source>
        <dbReference type="Proteomes" id="UP000053599"/>
    </source>
</evidence>
<dbReference type="HOGENOM" id="CLU_1441072_0_0_1"/>
<reference evidence="2 3" key="1">
    <citation type="submission" date="2015-01" db="EMBL/GenBank/DDBJ databases">
        <title>The Genome Sequence of Exophiala sideris CBS121828.</title>
        <authorList>
            <consortium name="The Broad Institute Genomics Platform"/>
            <person name="Cuomo C."/>
            <person name="de Hoog S."/>
            <person name="Gorbushina A."/>
            <person name="Stielow B."/>
            <person name="Teixiera M."/>
            <person name="Abouelleil A."/>
            <person name="Chapman S.B."/>
            <person name="Priest M."/>
            <person name="Young S.K."/>
            <person name="Wortman J."/>
            <person name="Nusbaum C."/>
            <person name="Birren B."/>
        </authorList>
    </citation>
    <scope>NUCLEOTIDE SEQUENCE [LARGE SCALE GENOMIC DNA]</scope>
    <source>
        <strain evidence="2 3">CBS 121828</strain>
    </source>
</reference>
<feature type="compositionally biased region" description="Low complexity" evidence="1">
    <location>
        <begin position="86"/>
        <end position="99"/>
    </location>
</feature>
<sequence length="188" mass="21482">MTHDEPVKLEPWDHITYIPDRRKVQNLNAQRRYRQKLKRRFAELEELEGARRSEASTSTKSLPKYEKKASFPDSELQKGSDIARCSSNSSTISSTAPTTLEHPKRGERRHCNVTESPCHLSYCRKRYAATYDNGRDGYWEPLTASLTSRSNSQNLTSLELNDALLEGSCLDELEICPWNVAYNSLLGL</sequence>
<dbReference type="OrthoDB" id="3565340at2759"/>
<dbReference type="CDD" id="cd14688">
    <property type="entry name" value="bZIP_YAP"/>
    <property type="match status" value="1"/>
</dbReference>
<feature type="region of interest" description="Disordered" evidence="1">
    <location>
        <begin position="44"/>
        <end position="107"/>
    </location>
</feature>
<proteinExistence type="predicted"/>
<accession>A0A0D1VY31</accession>
<feature type="compositionally biased region" description="Basic and acidic residues" evidence="1">
    <location>
        <begin position="63"/>
        <end position="78"/>
    </location>
</feature>
<feature type="compositionally biased region" description="Basic and acidic residues" evidence="1">
    <location>
        <begin position="44"/>
        <end position="54"/>
    </location>
</feature>
<evidence type="ECO:0000313" key="2">
    <source>
        <dbReference type="EMBL" id="KIV81280.1"/>
    </source>
</evidence>
<dbReference type="Proteomes" id="UP000053599">
    <property type="component" value="Unassembled WGS sequence"/>
</dbReference>
<name>A0A0D1VY31_9EURO</name>
<protein>
    <recommendedName>
        <fullName evidence="4">BZIP domain-containing protein</fullName>
    </recommendedName>
</protein>
<dbReference type="EMBL" id="KN846952">
    <property type="protein sequence ID" value="KIV81280.1"/>
    <property type="molecule type" value="Genomic_DNA"/>
</dbReference>
<gene>
    <name evidence="2" type="ORF">PV11_03477</name>
</gene>
<organism evidence="2 3">
    <name type="scientific">Exophiala sideris</name>
    <dbReference type="NCBI Taxonomy" id="1016849"/>
    <lineage>
        <taxon>Eukaryota</taxon>
        <taxon>Fungi</taxon>
        <taxon>Dikarya</taxon>
        <taxon>Ascomycota</taxon>
        <taxon>Pezizomycotina</taxon>
        <taxon>Eurotiomycetes</taxon>
        <taxon>Chaetothyriomycetidae</taxon>
        <taxon>Chaetothyriales</taxon>
        <taxon>Herpotrichiellaceae</taxon>
        <taxon>Exophiala</taxon>
    </lineage>
</organism>
<evidence type="ECO:0000256" key="1">
    <source>
        <dbReference type="SAM" id="MobiDB-lite"/>
    </source>
</evidence>
<dbReference type="AlphaFoldDB" id="A0A0D1VY31"/>